<dbReference type="InterPro" id="IPR006149">
    <property type="entry name" value="EB_dom"/>
</dbReference>
<dbReference type="Pfam" id="PF01683">
    <property type="entry name" value="EB"/>
    <property type="match status" value="1"/>
</dbReference>
<protein>
    <recommendedName>
        <fullName evidence="1">EB domain-containing protein</fullName>
    </recommendedName>
</protein>
<proteinExistence type="predicted"/>
<sequence length="193" mass="21607">MLDIDSPRLVKKIRSIDPIFVKGINFSDYEFLFTEQELPDKGEDGSSGSTYNIKFSALLGGSCQSSDDCLSTPFSNCTNGTCSCKDNYILHDGVCYDCVTTSYHCKEGTCQEAIYFVVNDQQQKQKLLSLKPGATSYWTPVGENGTKLEDSVVIRKDANGSLRYIQWVIGFNKIIVNKNVYCMTLMALREPRL</sequence>
<feature type="domain" description="EB" evidence="1">
    <location>
        <begin position="57"/>
        <end position="95"/>
    </location>
</feature>
<accession>A0A8J2HEI0</accession>
<dbReference type="AlphaFoldDB" id="A0A8J2HEI0"/>
<evidence type="ECO:0000313" key="2">
    <source>
        <dbReference type="EMBL" id="CAG5092633.1"/>
    </source>
</evidence>
<dbReference type="SUPFAM" id="SSF57184">
    <property type="entry name" value="Growth factor receptor domain"/>
    <property type="match status" value="1"/>
</dbReference>
<keyword evidence="3" id="KW-1185">Reference proteome</keyword>
<dbReference type="EMBL" id="CAJNRD030001120">
    <property type="protein sequence ID" value="CAG5092633.1"/>
    <property type="molecule type" value="Genomic_DNA"/>
</dbReference>
<comment type="caution">
    <text evidence="2">The sequence shown here is derived from an EMBL/GenBank/DDBJ whole genome shotgun (WGS) entry which is preliminary data.</text>
</comment>
<organism evidence="2 3">
    <name type="scientific">Cotesia congregata</name>
    <name type="common">Parasitoid wasp</name>
    <name type="synonym">Apanteles congregatus</name>
    <dbReference type="NCBI Taxonomy" id="51543"/>
    <lineage>
        <taxon>Eukaryota</taxon>
        <taxon>Metazoa</taxon>
        <taxon>Ecdysozoa</taxon>
        <taxon>Arthropoda</taxon>
        <taxon>Hexapoda</taxon>
        <taxon>Insecta</taxon>
        <taxon>Pterygota</taxon>
        <taxon>Neoptera</taxon>
        <taxon>Endopterygota</taxon>
        <taxon>Hymenoptera</taxon>
        <taxon>Apocrita</taxon>
        <taxon>Ichneumonoidea</taxon>
        <taxon>Braconidae</taxon>
        <taxon>Microgastrinae</taxon>
        <taxon>Cotesia</taxon>
    </lineage>
</organism>
<gene>
    <name evidence="2" type="ORF">HICCMSTLAB_LOCUS6265</name>
</gene>
<reference evidence="2" key="1">
    <citation type="submission" date="2021-04" db="EMBL/GenBank/DDBJ databases">
        <authorList>
            <person name="Chebbi M.A.C M."/>
        </authorList>
    </citation>
    <scope>NUCLEOTIDE SEQUENCE</scope>
</reference>
<evidence type="ECO:0000259" key="1">
    <source>
        <dbReference type="Pfam" id="PF01683"/>
    </source>
</evidence>
<dbReference type="Proteomes" id="UP000786811">
    <property type="component" value="Unassembled WGS sequence"/>
</dbReference>
<dbReference type="InterPro" id="IPR009030">
    <property type="entry name" value="Growth_fac_rcpt_cys_sf"/>
</dbReference>
<name>A0A8J2HEI0_COTCN</name>
<evidence type="ECO:0000313" key="3">
    <source>
        <dbReference type="Proteomes" id="UP000786811"/>
    </source>
</evidence>